<evidence type="ECO:0000313" key="1">
    <source>
        <dbReference type="EMBL" id="QNO11434.1"/>
    </source>
</evidence>
<keyword evidence="1" id="KW-0378">Hydrolase</keyword>
<dbReference type="Gene3D" id="3.40.1360.10">
    <property type="match status" value="1"/>
</dbReference>
<gene>
    <name evidence="1" type="ORF">Aristophanes_00010</name>
</gene>
<organism evidence="1 2">
    <name type="scientific">Acinetobacter phage Aristophanes</name>
    <dbReference type="NCBI Taxonomy" id="2759203"/>
    <lineage>
        <taxon>Viruses</taxon>
        <taxon>Duplodnaviria</taxon>
        <taxon>Heunggongvirae</taxon>
        <taxon>Uroviricota</taxon>
        <taxon>Caudoviricetes</taxon>
        <taxon>Autographivirales</taxon>
        <taxon>Autoscriptoviridae</taxon>
        <taxon>Beijerinckvirinae</taxon>
        <taxon>Aristophanesvirus</taxon>
        <taxon>Aristophanesvirus aristophanes</taxon>
    </lineage>
</organism>
<protein>
    <submittedName>
        <fullName evidence="1">DNA primase/helicase</fullName>
    </submittedName>
</protein>
<dbReference type="SUPFAM" id="SSF56731">
    <property type="entry name" value="DNA primase core"/>
    <property type="match status" value="1"/>
</dbReference>
<evidence type="ECO:0000313" key="2">
    <source>
        <dbReference type="Proteomes" id="UP000516232"/>
    </source>
</evidence>
<reference evidence="1 2" key="1">
    <citation type="submission" date="2020-07" db="EMBL/GenBank/DDBJ databases">
        <authorList>
            <person name="Shneider M.M."/>
            <person name="Timoshina O.V."/>
            <person name="Evseev P.V."/>
            <person name="Shelenkov A.A."/>
            <person name="Mikhailova Y.V."/>
            <person name="Yanushevich Y."/>
            <person name="Shagin D.A."/>
            <person name="Miroshnikov K.A."/>
        </authorList>
    </citation>
    <scope>NUCLEOTIDE SEQUENCE [LARGE SCALE GENOMIC DNA]</scope>
</reference>
<dbReference type="Proteomes" id="UP000516232">
    <property type="component" value="Segment"/>
</dbReference>
<dbReference type="GO" id="GO:0004386">
    <property type="term" value="F:helicase activity"/>
    <property type="evidence" value="ECO:0007669"/>
    <property type="project" value="UniProtKB-KW"/>
</dbReference>
<name>A0A7G9VYL9_BPACA</name>
<accession>A0A7G9VYL9</accession>
<proteinExistence type="predicted"/>
<keyword evidence="2" id="KW-1185">Reference proteome</keyword>
<keyword evidence="1" id="KW-0347">Helicase</keyword>
<dbReference type="Pfam" id="PF13155">
    <property type="entry name" value="Toprim_2"/>
    <property type="match status" value="1"/>
</dbReference>
<dbReference type="CDD" id="cd01029">
    <property type="entry name" value="TOPRIM_primases"/>
    <property type="match status" value="1"/>
</dbReference>
<dbReference type="EMBL" id="MT783706">
    <property type="protein sequence ID" value="QNO11434.1"/>
    <property type="molecule type" value="Genomic_DNA"/>
</dbReference>
<sequence length="266" mass="29941">MLHHSEWLLKAKAVPVGQKRRVHHGCGATASMDVWNNPESWSAYCHRCHDAGRVYKEYLTPVPKDVVVYRKYCNGGDLLELSVLAQKHPEWYRRMIVLVQSKGVSTALLEAVGATLRYNVKDHRLVLKFNGVDIGRDCTGVSPAKWLKYYRENGLGYVYLQGKNTQDTRVVITEDVFSAAKITYYTGVSSMCLLGTGFDDQKVVQLLNAKVLICTDGDKAGYDAARVIKQRLDVLGVPTEVRIKDGYDPKDMTPEELSELLLWDVS</sequence>
<keyword evidence="1" id="KW-0067">ATP-binding</keyword>
<organismHost>
    <name type="scientific">Acinetobacter baumannii</name>
    <dbReference type="NCBI Taxonomy" id="470"/>
</organismHost>
<keyword evidence="1" id="KW-0547">Nucleotide-binding</keyword>
<dbReference type="InterPro" id="IPR034154">
    <property type="entry name" value="TOPRIM_DnaG/twinkle"/>
</dbReference>